<dbReference type="InterPro" id="IPR012341">
    <property type="entry name" value="6hp_glycosidase-like_sf"/>
</dbReference>
<dbReference type="InterPro" id="IPR000421">
    <property type="entry name" value="FA58C"/>
</dbReference>
<accession>A0A7R9L3S9</accession>
<dbReference type="Pfam" id="PF03633">
    <property type="entry name" value="Glyco_hydro_65C"/>
    <property type="match status" value="2"/>
</dbReference>
<dbReference type="InterPro" id="IPR008979">
    <property type="entry name" value="Galactose-bd-like_sf"/>
</dbReference>
<dbReference type="Gene3D" id="2.60.120.260">
    <property type="entry name" value="Galactose-binding domain-like"/>
    <property type="match status" value="2"/>
</dbReference>
<dbReference type="InterPro" id="IPR005194">
    <property type="entry name" value="Glyco_hydro_65_C"/>
</dbReference>
<dbReference type="OrthoDB" id="8248091at2759"/>
<dbReference type="Gene3D" id="1.50.10.10">
    <property type="match status" value="1"/>
</dbReference>
<dbReference type="Pfam" id="PF00754">
    <property type="entry name" value="F5_F8_type_C"/>
    <property type="match status" value="1"/>
</dbReference>
<dbReference type="EMBL" id="CAJPIZ010014494">
    <property type="protein sequence ID" value="CAG2114793.1"/>
    <property type="molecule type" value="Genomic_DNA"/>
</dbReference>
<evidence type="ECO:0000313" key="3">
    <source>
        <dbReference type="Proteomes" id="UP000759131"/>
    </source>
</evidence>
<dbReference type="Pfam" id="PF22422">
    <property type="entry name" value="MGH1-like_GH"/>
    <property type="match status" value="1"/>
</dbReference>
<reference evidence="2" key="1">
    <citation type="submission" date="2020-11" db="EMBL/GenBank/DDBJ databases">
        <authorList>
            <person name="Tran Van P."/>
        </authorList>
    </citation>
    <scope>NUCLEOTIDE SEQUENCE</scope>
</reference>
<dbReference type="GO" id="GO:0005975">
    <property type="term" value="P:carbohydrate metabolic process"/>
    <property type="evidence" value="ECO:0007669"/>
    <property type="project" value="InterPro"/>
</dbReference>
<sequence length="823" mass="94025">NHSEHYAHSTFTDNVLHELLGILPQTDNSLIVDPLVPKTWSYFSVENLLYRGNNITVIYDSTGERYGSGKGMRVYVSDHEMVHKDTVQRVVVNITPVDTDHSLRHGSANFAANPYRKGYPRPYASFTDNNPGCVWQAVDGRVFYDYVPSNRWSNWQSGGASDWLAVDFGRPKEVSSVRLYVYSDVVTGEGRTDCPTKMLVQYYVIDGNKWVDAESQTASPVQCSPNNLNVIAFKAVKTTQIRVVFTRNVAKDYYCGITEMEVWSEWPSVADTYEAEDGVITDAELERSATASGEAYVGRLDNKGSSVELSGFYVNKSGDYKMRVFYANAGAQDSVHGLVVNQLHTLEVKYRPTASGWGHFDDNTYVDVSVPLLYENIPFIDIPDKHIEDVYYYRWSSLKRHLRYLTAGTGYMITEFVHDVGYSAKFGVINAAGGHHIYEARWLRDTSLVKDYINVYARQLDSRSNHQYSEWIADAAYNAYLVNGDKNFIVSQLASFRRTYDLWADHFEPSLGLYYISPEWDAQEYSAASVQTKDKYHGGVGYRPSHNSEMYGNAVAIARMSALADDKDSEREFNDIAQRLRAAIIEHLWDPNRQFFYHMQRENNTNHTLLDTREEVGLYPWRFSVPDERHNYSLAFDQLFNPEGFGTRYGPSTCETRSKWYDGSQRSGCCWWNGNSWPYSTAHVLSSVAAHLRQYTSQNPAVTAAQYYQLLETYAITQYKDNKPYVAECHSPGGDFWVCDSRNHSEHYAHSTFTDNVLHELLGILPQPDYTLVIDPLVPKTWSYLLVENLLYRGNNVTIMYDSTGERYGKGKGMRVYVNDHEV</sequence>
<feature type="domain" description="F5/8 type C" evidence="1">
    <location>
        <begin position="149"/>
        <end position="265"/>
    </location>
</feature>
<feature type="non-terminal residue" evidence="2">
    <location>
        <position position="1"/>
    </location>
</feature>
<dbReference type="SUPFAM" id="SSF48208">
    <property type="entry name" value="Six-hairpin glycosidases"/>
    <property type="match status" value="2"/>
</dbReference>
<feature type="non-terminal residue" evidence="2">
    <location>
        <position position="823"/>
    </location>
</feature>
<organism evidence="2">
    <name type="scientific">Medioppia subpectinata</name>
    <dbReference type="NCBI Taxonomy" id="1979941"/>
    <lineage>
        <taxon>Eukaryota</taxon>
        <taxon>Metazoa</taxon>
        <taxon>Ecdysozoa</taxon>
        <taxon>Arthropoda</taxon>
        <taxon>Chelicerata</taxon>
        <taxon>Arachnida</taxon>
        <taxon>Acari</taxon>
        <taxon>Acariformes</taxon>
        <taxon>Sarcoptiformes</taxon>
        <taxon>Oribatida</taxon>
        <taxon>Brachypylina</taxon>
        <taxon>Oppioidea</taxon>
        <taxon>Oppiidae</taxon>
        <taxon>Medioppia</taxon>
    </lineage>
</organism>
<proteinExistence type="predicted"/>
<dbReference type="SUPFAM" id="SSF49785">
    <property type="entry name" value="Galactose-binding domain-like"/>
    <property type="match status" value="2"/>
</dbReference>
<name>A0A7R9L3S9_9ACAR</name>
<dbReference type="EMBL" id="OC869069">
    <property type="protein sequence ID" value="CAD7634363.1"/>
    <property type="molecule type" value="Genomic_DNA"/>
</dbReference>
<keyword evidence="3" id="KW-1185">Reference proteome</keyword>
<evidence type="ECO:0000313" key="2">
    <source>
        <dbReference type="EMBL" id="CAD7634363.1"/>
    </source>
</evidence>
<protein>
    <recommendedName>
        <fullName evidence="1">F5/8 type C domain-containing protein</fullName>
    </recommendedName>
</protein>
<dbReference type="Proteomes" id="UP000759131">
    <property type="component" value="Unassembled WGS sequence"/>
</dbReference>
<evidence type="ECO:0000259" key="1">
    <source>
        <dbReference type="PROSITE" id="PS50022"/>
    </source>
</evidence>
<dbReference type="AlphaFoldDB" id="A0A7R9L3S9"/>
<gene>
    <name evidence="2" type="ORF">OSB1V03_LOCUS14759</name>
</gene>
<dbReference type="InterPro" id="IPR054491">
    <property type="entry name" value="MGH1-like_GH"/>
</dbReference>
<dbReference type="PROSITE" id="PS50022">
    <property type="entry name" value="FA58C_3"/>
    <property type="match status" value="1"/>
</dbReference>
<dbReference type="InterPro" id="IPR008928">
    <property type="entry name" value="6-hairpin_glycosidase_sf"/>
</dbReference>